<dbReference type="AlphaFoldDB" id="A0AA87LRH0"/>
<gene>
    <name evidence="1" type="ORF">HMPREF1313_2100</name>
</gene>
<evidence type="ECO:0000313" key="1">
    <source>
        <dbReference type="EMBL" id="EIJ24269.1"/>
    </source>
</evidence>
<comment type="caution">
    <text evidence="1">The sequence shown here is derived from an EMBL/GenBank/DDBJ whole genome shotgun (WGS) entry which is preliminary data.</text>
</comment>
<name>A0AA87LRH0_BIFLL</name>
<proteinExistence type="predicted"/>
<protein>
    <submittedName>
        <fullName evidence="1">Uncharacterized protein</fullName>
    </submittedName>
</protein>
<evidence type="ECO:0000313" key="2">
    <source>
        <dbReference type="Proteomes" id="UP000006410"/>
    </source>
</evidence>
<accession>A0AA87LRH0</accession>
<reference evidence="1 2" key="1">
    <citation type="journal article" date="2013" name="Genome Announc.">
        <title>Draft Genome Sequences of Two Pairs of Human Intestinal Bifidobacterium longum subsp. longum Strains, 44B and 1-6B and 35B and 2-2B, Consecutively Isolated from Two Children after a 5-Year Time Period.</title>
        <authorList>
            <person name="Shkoporov A.N."/>
            <person name="Efimov B.A."/>
            <person name="Khokhlova E.V."/>
            <person name="Chaplin A.V."/>
            <person name="Kafarskaya L.I."/>
            <person name="Durkin A.S."/>
            <person name="McCorrison J."/>
            <person name="Torralba M."/>
            <person name="Gillis M."/>
            <person name="Sutton G."/>
            <person name="Weibel D.B."/>
            <person name="Nelson K.E."/>
            <person name="Smeianov V.V."/>
        </authorList>
    </citation>
    <scope>NUCLEOTIDE SEQUENCE [LARGE SCALE GENOMIC DNA]</scope>
    <source>
        <strain evidence="1 2">1-6B</strain>
    </source>
</reference>
<organism evidence="1 2">
    <name type="scientific">Bifidobacterium longum subsp. longum 1-6B</name>
    <dbReference type="NCBI Taxonomy" id="1161744"/>
    <lineage>
        <taxon>Bacteria</taxon>
        <taxon>Bacillati</taxon>
        <taxon>Actinomycetota</taxon>
        <taxon>Actinomycetes</taxon>
        <taxon>Bifidobacteriales</taxon>
        <taxon>Bifidobacteriaceae</taxon>
        <taxon>Bifidobacterium</taxon>
    </lineage>
</organism>
<dbReference type="EMBL" id="AJTF01000112">
    <property type="protein sequence ID" value="EIJ24269.1"/>
    <property type="molecule type" value="Genomic_DNA"/>
</dbReference>
<sequence>MNPTLCGRIVRRWTDAGPVTFRSPADEPSPELTVAIVEVFDFVRFRTNLQNCRFRFVIS</sequence>
<dbReference type="Proteomes" id="UP000006410">
    <property type="component" value="Unassembled WGS sequence"/>
</dbReference>